<dbReference type="SFLD" id="SFLDG01060">
    <property type="entry name" value="BATS_domain_containing"/>
    <property type="match status" value="1"/>
</dbReference>
<dbReference type="InterPro" id="IPR024021">
    <property type="entry name" value="FeFe-hyd_HydE_rSAM"/>
</dbReference>
<comment type="caution">
    <text evidence="10">The sequence shown here is derived from an EMBL/GenBank/DDBJ whole genome shotgun (WGS) entry which is preliminary data.</text>
</comment>
<dbReference type="SUPFAM" id="SSF102114">
    <property type="entry name" value="Radical SAM enzymes"/>
    <property type="match status" value="1"/>
</dbReference>
<dbReference type="GO" id="GO:0046872">
    <property type="term" value="F:metal ion binding"/>
    <property type="evidence" value="ECO:0007669"/>
    <property type="project" value="UniProtKB-KW"/>
</dbReference>
<feature type="domain" description="Radical SAM core" evidence="9">
    <location>
        <begin position="57"/>
        <end position="295"/>
    </location>
</feature>
<dbReference type="Pfam" id="PF04055">
    <property type="entry name" value="Radical_SAM"/>
    <property type="match status" value="1"/>
</dbReference>
<feature type="binding site" evidence="8">
    <location>
        <position position="171"/>
    </location>
    <ligand>
        <name>S-adenosyl-L-methionine</name>
        <dbReference type="ChEBI" id="CHEBI:59789"/>
    </ligand>
</feature>
<evidence type="ECO:0000256" key="2">
    <source>
        <dbReference type="ARBA" id="ARBA00022691"/>
    </source>
</evidence>
<dbReference type="PIRSF" id="PIRSF004762">
    <property type="entry name" value="CHP00423"/>
    <property type="match status" value="1"/>
</dbReference>
<feature type="binding site" evidence="7">
    <location>
        <position position="78"/>
    </location>
    <ligand>
        <name>[4Fe-4S] cluster</name>
        <dbReference type="ChEBI" id="CHEBI:49883"/>
        <note>4Fe-4S-S-AdoMet</note>
    </ligand>
</feature>
<dbReference type="PANTHER" id="PTHR43726:SF1">
    <property type="entry name" value="BIOTIN SYNTHASE"/>
    <property type="match status" value="1"/>
</dbReference>
<gene>
    <name evidence="10" type="primary">hydE</name>
    <name evidence="10" type="ORF">FYJ34_08225</name>
</gene>
<dbReference type="Gene3D" id="3.20.20.70">
    <property type="entry name" value="Aldolase class I"/>
    <property type="match status" value="1"/>
</dbReference>
<dbReference type="GO" id="GO:0016740">
    <property type="term" value="F:transferase activity"/>
    <property type="evidence" value="ECO:0007669"/>
    <property type="project" value="TreeGrafter"/>
</dbReference>
<proteinExistence type="predicted"/>
<evidence type="ECO:0000256" key="8">
    <source>
        <dbReference type="PIRSR" id="PIRSR004762-2"/>
    </source>
</evidence>
<feature type="binding site" evidence="7">
    <location>
        <position position="75"/>
    </location>
    <ligand>
        <name>[4Fe-4S] cluster</name>
        <dbReference type="ChEBI" id="CHEBI:49883"/>
        <note>4Fe-4S-S-AdoMet</note>
    </ligand>
</feature>
<comment type="cofactor">
    <cofactor evidence="7">
        <name>[4Fe-4S] cluster</name>
        <dbReference type="ChEBI" id="CHEBI:49883"/>
    </cofactor>
    <text evidence="7">Binds 1 [4Fe-4S] cluster. The cluster is coordinated with 3 cysteines and an exchangeable S-adenosyl-L-methionine.</text>
</comment>
<keyword evidence="11" id="KW-1185">Reference proteome</keyword>
<keyword evidence="5 7" id="KW-0411">Iron-sulfur</keyword>
<keyword evidence="2 7" id="KW-0949">S-adenosyl-L-methionine</keyword>
<feature type="binding site" evidence="8">
    <location>
        <position position="191"/>
    </location>
    <ligand>
        <name>S-adenosyl-L-methionine</name>
        <dbReference type="ChEBI" id="CHEBI:59789"/>
    </ligand>
</feature>
<dbReference type="InterPro" id="IPR007197">
    <property type="entry name" value="rSAM"/>
</dbReference>
<dbReference type="CDD" id="cd01335">
    <property type="entry name" value="Radical_SAM"/>
    <property type="match status" value="1"/>
</dbReference>
<dbReference type="SMART" id="SM00876">
    <property type="entry name" value="BATS"/>
    <property type="match status" value="1"/>
</dbReference>
<dbReference type="InterPro" id="IPR010722">
    <property type="entry name" value="BATS_dom"/>
</dbReference>
<dbReference type="SFLD" id="SFLDF00348">
    <property type="entry name" value="FeFe_hydrogenase_maturase_(Hyd"/>
    <property type="match status" value="1"/>
</dbReference>
<dbReference type="GO" id="GO:0042364">
    <property type="term" value="P:water-soluble vitamin biosynthetic process"/>
    <property type="evidence" value="ECO:0007669"/>
    <property type="project" value="UniProtKB-ARBA"/>
</dbReference>
<dbReference type="InterPro" id="IPR034422">
    <property type="entry name" value="HydE/PylB-like"/>
</dbReference>
<evidence type="ECO:0000256" key="5">
    <source>
        <dbReference type="ARBA" id="ARBA00023014"/>
    </source>
</evidence>
<dbReference type="InterPro" id="IPR006638">
    <property type="entry name" value="Elp3/MiaA/NifB-like_rSAM"/>
</dbReference>
<dbReference type="PROSITE" id="PS51918">
    <property type="entry name" value="RADICAL_SAM"/>
    <property type="match status" value="1"/>
</dbReference>
<evidence type="ECO:0000256" key="7">
    <source>
        <dbReference type="PIRSR" id="PIRSR004762-1"/>
    </source>
</evidence>
<evidence type="ECO:0000256" key="6">
    <source>
        <dbReference type="ARBA" id="ARBA00034078"/>
    </source>
</evidence>
<evidence type="ECO:0000313" key="11">
    <source>
        <dbReference type="Proteomes" id="UP000434409"/>
    </source>
</evidence>
<name>A0A6N7V4X6_9FIRM</name>
<keyword evidence="1 7" id="KW-0004">4Fe-4S</keyword>
<comment type="cofactor">
    <cofactor evidence="6">
        <name>[2Fe-2S] cluster</name>
        <dbReference type="ChEBI" id="CHEBI:190135"/>
    </cofactor>
</comment>
<dbReference type="PANTHER" id="PTHR43726">
    <property type="entry name" value="3-METHYLORNITHINE SYNTHASE"/>
    <property type="match status" value="1"/>
</dbReference>
<evidence type="ECO:0000256" key="3">
    <source>
        <dbReference type="ARBA" id="ARBA00022723"/>
    </source>
</evidence>
<organism evidence="10 11">
    <name type="scientific">Suipraeoptans intestinalis</name>
    <dbReference type="NCBI Taxonomy" id="2606628"/>
    <lineage>
        <taxon>Bacteria</taxon>
        <taxon>Bacillati</taxon>
        <taxon>Bacillota</taxon>
        <taxon>Clostridia</taxon>
        <taxon>Lachnospirales</taxon>
        <taxon>Lachnospiraceae</taxon>
        <taxon>Suipraeoptans</taxon>
    </lineage>
</organism>
<sequence>MTFMEETSHLKALVQKLTDTHQLEREEWVTLLQGQSPEFSEYLFALARKVRQKHYGTDVYVRGLIEFTNYCRNDCYYCGIRKSNPTASRYRLSPEEILSCCRIGYRLGFRTFVLQGGEDGYYTDARLVPLVERIKTSYPDCAITLSVGERDRNSYQRLFDAGADRYLLRHETFQHTHYSKLHPASLSAGHRQDCLWTLKEIGYQVGTGFMVGSPFQTDQHLAEDLLFITRLNPQMVGIGPFIPHHATPFAKKSAGTLEKTLFLLALLRLLLPKVLLPATTALGTIHPKGRELGILAGANVVMPNLSPTSVRKDYALYDNKICTGDEAAECRVCLERRVNSIGYQITTARGDSLNLDSYSAAINPIDSKGGYPYV</sequence>
<dbReference type="InterPro" id="IPR058240">
    <property type="entry name" value="rSAM_sf"/>
</dbReference>
<evidence type="ECO:0000256" key="4">
    <source>
        <dbReference type="ARBA" id="ARBA00023004"/>
    </source>
</evidence>
<dbReference type="Proteomes" id="UP000434409">
    <property type="component" value="Unassembled WGS sequence"/>
</dbReference>
<dbReference type="SFLD" id="SFLDS00029">
    <property type="entry name" value="Radical_SAM"/>
    <property type="match status" value="1"/>
</dbReference>
<feature type="binding site" evidence="7">
    <location>
        <position position="71"/>
    </location>
    <ligand>
        <name>[4Fe-4S] cluster</name>
        <dbReference type="ChEBI" id="CHEBI:49883"/>
        <note>4Fe-4S-S-AdoMet</note>
    </ligand>
</feature>
<evidence type="ECO:0000259" key="9">
    <source>
        <dbReference type="PROSITE" id="PS51918"/>
    </source>
</evidence>
<dbReference type="SFLD" id="SFLDG01280">
    <property type="entry name" value="HydE/PylB-like"/>
    <property type="match status" value="1"/>
</dbReference>
<evidence type="ECO:0000313" key="10">
    <source>
        <dbReference type="EMBL" id="MSR94242.1"/>
    </source>
</evidence>
<dbReference type="RefSeq" id="WP_154477751.1">
    <property type="nucleotide sequence ID" value="NZ_VULY01000018.1"/>
</dbReference>
<dbReference type="EMBL" id="VULY01000018">
    <property type="protein sequence ID" value="MSR94242.1"/>
    <property type="molecule type" value="Genomic_DNA"/>
</dbReference>
<dbReference type="SMART" id="SM00729">
    <property type="entry name" value="Elp3"/>
    <property type="match status" value="1"/>
</dbReference>
<dbReference type="GO" id="GO:0051539">
    <property type="term" value="F:4 iron, 4 sulfur cluster binding"/>
    <property type="evidence" value="ECO:0007669"/>
    <property type="project" value="UniProtKB-KW"/>
</dbReference>
<feature type="binding site" evidence="8">
    <location>
        <position position="146"/>
    </location>
    <ligand>
        <name>(3R)-3-methyl-D-ornithine</name>
        <dbReference type="ChEBI" id="CHEBI:64642"/>
    </ligand>
</feature>
<protein>
    <submittedName>
        <fullName evidence="10">[FeFe] hydrogenase H-cluster radical SAM maturase HydE</fullName>
    </submittedName>
</protein>
<reference evidence="10 11" key="1">
    <citation type="submission" date="2019-08" db="EMBL/GenBank/DDBJ databases">
        <title>In-depth cultivation of the pig gut microbiome towards novel bacterial diversity and tailored functional studies.</title>
        <authorList>
            <person name="Wylensek D."/>
            <person name="Hitch T.C.A."/>
            <person name="Clavel T."/>
        </authorList>
    </citation>
    <scope>NUCLEOTIDE SEQUENCE [LARGE SCALE GENOMIC DNA]</scope>
    <source>
        <strain evidence="10 11">68-1-5</strain>
    </source>
</reference>
<dbReference type="NCBIfam" id="TIGR03956">
    <property type="entry name" value="rSAM_HydE"/>
    <property type="match status" value="1"/>
</dbReference>
<dbReference type="AlphaFoldDB" id="A0A6N7V4X6"/>
<keyword evidence="3" id="KW-0479">Metal-binding</keyword>
<evidence type="ECO:0000256" key="1">
    <source>
        <dbReference type="ARBA" id="ARBA00022485"/>
    </source>
</evidence>
<accession>A0A6N7V4X6</accession>
<dbReference type="GO" id="GO:0044272">
    <property type="term" value="P:sulfur compound biosynthetic process"/>
    <property type="evidence" value="ECO:0007669"/>
    <property type="project" value="UniProtKB-ARBA"/>
</dbReference>
<keyword evidence="4 7" id="KW-0408">Iron</keyword>
<dbReference type="InterPro" id="IPR013785">
    <property type="entry name" value="Aldolase_TIM"/>
</dbReference>